<feature type="signal peptide" evidence="1">
    <location>
        <begin position="1"/>
        <end position="19"/>
    </location>
</feature>
<dbReference type="Pfam" id="PF11138">
    <property type="entry name" value="DUF2911"/>
    <property type="match status" value="1"/>
</dbReference>
<accession>A0AAC9LIU6</accession>
<sequence length="191" mass="21270">MKKLLFIIAIALIGTTANAQKFSKMDKSPMDRAYFPAGAPHRTFEKDVAKQKALTPQIRVTYSRPEKKGRDIFGGLLKYGEAWRVGANESTEILFENDVVFGGKDIKAGRYTIIIIPTEKEWTLNLNTDLDGWGNYGYDATKNIASVTAPVSKSDKEIENLSIALYEAAPKTVHLKIGWDNTVAEFPITLK</sequence>
<dbReference type="KEGG" id="lvn:BWR22_03435"/>
<protein>
    <submittedName>
        <fullName evidence="2">Asparagine synthetase B</fullName>
    </submittedName>
</protein>
<dbReference type="EMBL" id="CP019352">
    <property type="protein sequence ID" value="APX99400.1"/>
    <property type="molecule type" value="Genomic_DNA"/>
</dbReference>
<organism evidence="2 3">
    <name type="scientific">Lacinutrix venerupis</name>
    <dbReference type="NCBI Taxonomy" id="1486034"/>
    <lineage>
        <taxon>Bacteria</taxon>
        <taxon>Pseudomonadati</taxon>
        <taxon>Bacteroidota</taxon>
        <taxon>Flavobacteriia</taxon>
        <taxon>Flavobacteriales</taxon>
        <taxon>Flavobacteriaceae</taxon>
        <taxon>Lacinutrix</taxon>
    </lineage>
</organism>
<feature type="chain" id="PRO_5041897477" evidence="1">
    <location>
        <begin position="20"/>
        <end position="191"/>
    </location>
</feature>
<dbReference type="AlphaFoldDB" id="A0AAC9LIU6"/>
<dbReference type="RefSeq" id="WP_076732039.1">
    <property type="nucleotide sequence ID" value="NZ_CP019352.1"/>
</dbReference>
<evidence type="ECO:0000256" key="1">
    <source>
        <dbReference type="SAM" id="SignalP"/>
    </source>
</evidence>
<dbReference type="Proteomes" id="UP000187506">
    <property type="component" value="Chromosome"/>
</dbReference>
<evidence type="ECO:0000313" key="2">
    <source>
        <dbReference type="EMBL" id="APX99400.1"/>
    </source>
</evidence>
<proteinExistence type="predicted"/>
<gene>
    <name evidence="2" type="ORF">BWR22_03435</name>
</gene>
<name>A0AAC9LIU6_9FLAO</name>
<keyword evidence="3" id="KW-1185">Reference proteome</keyword>
<reference evidence="2 3" key="1">
    <citation type="submission" date="2017-01" db="EMBL/GenBank/DDBJ databases">
        <title>Complete genome of Lacinutrix venerupis DOK2-8 isolated from seawater in Dokdo.</title>
        <authorList>
            <person name="Chi W.-J."/>
            <person name="Kim J.H."/>
        </authorList>
    </citation>
    <scope>NUCLEOTIDE SEQUENCE [LARGE SCALE GENOMIC DNA]</scope>
    <source>
        <strain evidence="2 3">DOK2-8</strain>
    </source>
</reference>
<evidence type="ECO:0000313" key="3">
    <source>
        <dbReference type="Proteomes" id="UP000187506"/>
    </source>
</evidence>
<keyword evidence="1" id="KW-0732">Signal</keyword>
<dbReference type="InterPro" id="IPR021314">
    <property type="entry name" value="DUF2911"/>
</dbReference>